<comment type="caution">
    <text evidence="8">The sequence shown here is derived from an EMBL/GenBank/DDBJ whole genome shotgun (WGS) entry which is preliminary data.</text>
</comment>
<dbReference type="GO" id="GO:0015293">
    <property type="term" value="F:symporter activity"/>
    <property type="evidence" value="ECO:0007669"/>
    <property type="project" value="UniProtKB-KW"/>
</dbReference>
<feature type="transmembrane region" description="Helical" evidence="7">
    <location>
        <begin position="356"/>
        <end position="374"/>
    </location>
</feature>
<evidence type="ECO:0000256" key="3">
    <source>
        <dbReference type="ARBA" id="ARBA00022692"/>
    </source>
</evidence>
<dbReference type="RefSeq" id="WP_035068908.1">
    <property type="nucleotide sequence ID" value="NZ_JMIH01000004.1"/>
</dbReference>
<feature type="transmembrane region" description="Helical" evidence="7">
    <location>
        <begin position="279"/>
        <end position="312"/>
    </location>
</feature>
<feature type="transmembrane region" description="Helical" evidence="7">
    <location>
        <begin position="126"/>
        <end position="148"/>
    </location>
</feature>
<dbReference type="PANTHER" id="PTHR11706:SF33">
    <property type="entry name" value="NATURAL RESISTANCE-ASSOCIATED MACROPHAGE PROTEIN 2"/>
    <property type="match status" value="1"/>
</dbReference>
<gene>
    <name evidence="8" type="ORF">EL17_22950</name>
</gene>
<dbReference type="PANTHER" id="PTHR11706">
    <property type="entry name" value="SOLUTE CARRIER PROTEIN FAMILY 11 MEMBER"/>
    <property type="match status" value="1"/>
</dbReference>
<dbReference type="Pfam" id="PF01566">
    <property type="entry name" value="Nramp"/>
    <property type="match status" value="1"/>
</dbReference>
<reference evidence="8 9" key="1">
    <citation type="submission" date="2014-04" db="EMBL/GenBank/DDBJ databases">
        <title>Characterization and application of a salt tolerant electro-active bacterium.</title>
        <authorList>
            <person name="Yang L."/>
            <person name="Wei S."/>
            <person name="Tay Q.X.M."/>
        </authorList>
    </citation>
    <scope>NUCLEOTIDE SEQUENCE [LARGE SCALE GENOMIC DNA]</scope>
    <source>
        <strain evidence="8 9">LY1</strain>
    </source>
</reference>
<feature type="transmembrane region" description="Helical" evidence="7">
    <location>
        <begin position="324"/>
        <end position="344"/>
    </location>
</feature>
<sequence>MGFEFRKIKYAPGPGSLVTAAFIGPGTVTVCTLAGVNYGLELLWTLALSVIATVILQEMAARLGLVYKKGLASIIREQFQKPLSRYLAIGLVIMAVVFGNAAYQAGNITGGAMGAELIFELPLIPSYGFAINIFSLMIGLLSGVFLYAGNYKLVERVMMVLVVIMSISFITAAFMTRPSLTDLMRGFSPTLSGDNMLTIVALIGTTVVPYNLFLHSALVADRWSRPENLKSVRLDTIVSIILGGLISLAILITAAASQAQEVNSAKDLALSLTPMYGHAAKYMIAIGLFAAGITSAMTAPLAAAFVVCGCFGWPQHVKSAPMRITMGLILLTGLALASLGIRPVELITFAQLTNGILLPLVTGYILYLVNQYSILGKHKNKWRHNILGFSIWIITLILGSRSVLKVLEDWI</sequence>
<feature type="transmembrane region" description="Helical" evidence="7">
    <location>
        <begin position="16"/>
        <end position="36"/>
    </location>
</feature>
<feature type="transmembrane region" description="Helical" evidence="7">
    <location>
        <begin position="386"/>
        <end position="404"/>
    </location>
</feature>
<evidence type="ECO:0000256" key="7">
    <source>
        <dbReference type="SAM" id="Phobius"/>
    </source>
</evidence>
<feature type="transmembrane region" description="Helical" evidence="7">
    <location>
        <begin position="86"/>
        <end position="106"/>
    </location>
</feature>
<keyword evidence="2" id="KW-0813">Transport</keyword>
<feature type="transmembrane region" description="Helical" evidence="7">
    <location>
        <begin position="42"/>
        <end position="65"/>
    </location>
</feature>
<evidence type="ECO:0000256" key="1">
    <source>
        <dbReference type="ARBA" id="ARBA00004141"/>
    </source>
</evidence>
<evidence type="ECO:0000256" key="2">
    <source>
        <dbReference type="ARBA" id="ARBA00022448"/>
    </source>
</evidence>
<dbReference type="OrthoDB" id="9787548at2"/>
<dbReference type="Proteomes" id="UP000027821">
    <property type="component" value="Unassembled WGS sequence"/>
</dbReference>
<keyword evidence="6 7" id="KW-0472">Membrane</keyword>
<evidence type="ECO:0000313" key="9">
    <source>
        <dbReference type="Proteomes" id="UP000027821"/>
    </source>
</evidence>
<dbReference type="STRING" id="1048983.EL17_22950"/>
<evidence type="ECO:0000256" key="5">
    <source>
        <dbReference type="ARBA" id="ARBA00022989"/>
    </source>
</evidence>
<evidence type="ECO:0000256" key="6">
    <source>
        <dbReference type="ARBA" id="ARBA00023136"/>
    </source>
</evidence>
<dbReference type="GO" id="GO:0034755">
    <property type="term" value="P:iron ion transmembrane transport"/>
    <property type="evidence" value="ECO:0007669"/>
    <property type="project" value="TreeGrafter"/>
</dbReference>
<feature type="transmembrane region" description="Helical" evidence="7">
    <location>
        <begin position="196"/>
        <end position="220"/>
    </location>
</feature>
<dbReference type="GO" id="GO:0005384">
    <property type="term" value="F:manganese ion transmembrane transporter activity"/>
    <property type="evidence" value="ECO:0007669"/>
    <property type="project" value="TreeGrafter"/>
</dbReference>
<evidence type="ECO:0000256" key="4">
    <source>
        <dbReference type="ARBA" id="ARBA00022847"/>
    </source>
</evidence>
<dbReference type="EMBL" id="JMIH01000004">
    <property type="protein sequence ID" value="KEO75880.1"/>
    <property type="molecule type" value="Genomic_DNA"/>
</dbReference>
<keyword evidence="3 7" id="KW-0812">Transmembrane</keyword>
<accession>A0A074L5V0</accession>
<dbReference type="GO" id="GO:0015086">
    <property type="term" value="F:cadmium ion transmembrane transporter activity"/>
    <property type="evidence" value="ECO:0007669"/>
    <property type="project" value="TreeGrafter"/>
</dbReference>
<protein>
    <recommendedName>
        <fullName evidence="10">Manganese transporter</fullName>
    </recommendedName>
</protein>
<feature type="transmembrane region" description="Helical" evidence="7">
    <location>
        <begin position="232"/>
        <end position="259"/>
    </location>
</feature>
<dbReference type="AlphaFoldDB" id="A0A074L5V0"/>
<dbReference type="eggNOG" id="COG1914">
    <property type="taxonomic scope" value="Bacteria"/>
</dbReference>
<keyword evidence="9" id="KW-1185">Reference proteome</keyword>
<dbReference type="InterPro" id="IPR001046">
    <property type="entry name" value="NRAMP_fam"/>
</dbReference>
<organism evidence="8 9">
    <name type="scientific">Anditalea andensis</name>
    <dbReference type="NCBI Taxonomy" id="1048983"/>
    <lineage>
        <taxon>Bacteria</taxon>
        <taxon>Pseudomonadati</taxon>
        <taxon>Bacteroidota</taxon>
        <taxon>Cytophagia</taxon>
        <taxon>Cytophagales</taxon>
        <taxon>Cytophagaceae</taxon>
        <taxon>Anditalea</taxon>
    </lineage>
</organism>
<dbReference type="NCBIfam" id="NF037982">
    <property type="entry name" value="Nramp_1"/>
    <property type="match status" value="1"/>
</dbReference>
<keyword evidence="4" id="KW-0769">Symport</keyword>
<dbReference type="PRINTS" id="PR00447">
    <property type="entry name" value="NATRESASSCMP"/>
</dbReference>
<dbReference type="GO" id="GO:0005886">
    <property type="term" value="C:plasma membrane"/>
    <property type="evidence" value="ECO:0007669"/>
    <property type="project" value="TreeGrafter"/>
</dbReference>
<evidence type="ECO:0000313" key="8">
    <source>
        <dbReference type="EMBL" id="KEO75880.1"/>
    </source>
</evidence>
<feature type="transmembrane region" description="Helical" evidence="7">
    <location>
        <begin position="157"/>
        <end position="176"/>
    </location>
</feature>
<keyword evidence="5 7" id="KW-1133">Transmembrane helix</keyword>
<proteinExistence type="predicted"/>
<name>A0A074L5V0_9BACT</name>
<evidence type="ECO:0008006" key="10">
    <source>
        <dbReference type="Google" id="ProtNLM"/>
    </source>
</evidence>
<comment type="subcellular location">
    <subcellularLocation>
        <location evidence="1">Membrane</location>
        <topology evidence="1">Multi-pass membrane protein</topology>
    </subcellularLocation>
</comment>